<proteinExistence type="predicted"/>
<dbReference type="Gene3D" id="3.50.50.60">
    <property type="entry name" value="FAD/NAD(P)-binding domain"/>
    <property type="match status" value="2"/>
</dbReference>
<evidence type="ECO:0000313" key="7">
    <source>
        <dbReference type="EMBL" id="BDE97915.1"/>
    </source>
</evidence>
<dbReference type="PANTHER" id="PTHR43400:SF10">
    <property type="entry name" value="3-OXOSTEROID 1-DEHYDROGENASE"/>
    <property type="match status" value="1"/>
</dbReference>
<protein>
    <submittedName>
        <fullName evidence="7">FAD-binding dehydrogenase</fullName>
    </submittedName>
</protein>
<evidence type="ECO:0000259" key="6">
    <source>
        <dbReference type="Pfam" id="PF00890"/>
    </source>
</evidence>
<dbReference type="Gene3D" id="3.90.700.10">
    <property type="entry name" value="Succinate dehydrogenase/fumarate reductase flavoprotein, catalytic domain"/>
    <property type="match status" value="1"/>
</dbReference>
<dbReference type="SUPFAM" id="SSF56425">
    <property type="entry name" value="Succinate dehydrogenase/fumarate reductase flavoprotein, catalytic domain"/>
    <property type="match status" value="1"/>
</dbReference>
<dbReference type="InterPro" id="IPR006311">
    <property type="entry name" value="TAT_signal"/>
</dbReference>
<evidence type="ECO:0000256" key="1">
    <source>
        <dbReference type="ARBA" id="ARBA00001974"/>
    </source>
</evidence>
<keyword evidence="3" id="KW-0274">FAD</keyword>
<dbReference type="SUPFAM" id="SSF51905">
    <property type="entry name" value="FAD/NAD(P)-binding domain"/>
    <property type="match status" value="1"/>
</dbReference>
<reference evidence="7 8" key="1">
    <citation type="submission" date="2022-01" db="EMBL/GenBank/DDBJ databases">
        <title>Novel bile acid biosynthetic pathways are enriched in the microbiome of centenarians.</title>
        <authorList>
            <person name="Sato Y."/>
            <person name="Atarashi K."/>
            <person name="Plichta R.D."/>
            <person name="Arai Y."/>
            <person name="Sasajima S."/>
            <person name="Kearney M.S."/>
            <person name="Suda W."/>
            <person name="Takeshita K."/>
            <person name="Sasaki T."/>
            <person name="Okamoto S."/>
            <person name="Skelly N.A."/>
            <person name="Okamura Y."/>
            <person name="Vlamakis H."/>
            <person name="Li Y."/>
            <person name="Tanoue T."/>
            <person name="Takei H."/>
            <person name="Nittono H."/>
            <person name="Narushima S."/>
            <person name="Irie J."/>
            <person name="Itoh H."/>
            <person name="Moriya K."/>
            <person name="Sugiura Y."/>
            <person name="Suematsu M."/>
            <person name="Moritoki N."/>
            <person name="Shibata S."/>
            <person name="Littman R.D."/>
            <person name="Fischbach A.M."/>
            <person name="Uwamino Y."/>
            <person name="Inoue T."/>
            <person name="Honda A."/>
            <person name="Hattori M."/>
            <person name="Murai T."/>
            <person name="Xavier J.R."/>
            <person name="Hirose N."/>
            <person name="Honda K."/>
        </authorList>
    </citation>
    <scope>NUCLEOTIDE SEQUENCE [LARGE SCALE GENOMIC DNA]</scope>
    <source>
        <strain evidence="7 8">CE91-St30</strain>
    </source>
</reference>
<evidence type="ECO:0000256" key="4">
    <source>
        <dbReference type="ARBA" id="ARBA00023002"/>
    </source>
</evidence>
<organism evidence="7 8">
    <name type="scientific">Raoultibacter timonensis</name>
    <dbReference type="NCBI Taxonomy" id="1907662"/>
    <lineage>
        <taxon>Bacteria</taxon>
        <taxon>Bacillati</taxon>
        <taxon>Actinomycetota</taxon>
        <taxon>Coriobacteriia</taxon>
        <taxon>Eggerthellales</taxon>
        <taxon>Eggerthellaceae</taxon>
        <taxon>Raoultibacter</taxon>
    </lineage>
</organism>
<dbReference type="InterPro" id="IPR003953">
    <property type="entry name" value="FAD-dep_OxRdtase_2_FAD-bd"/>
</dbReference>
<dbReference type="Proteomes" id="UP001320544">
    <property type="component" value="Chromosome"/>
</dbReference>
<dbReference type="InterPro" id="IPR050315">
    <property type="entry name" value="FAD-oxidoreductase_2"/>
</dbReference>
<dbReference type="InterPro" id="IPR027477">
    <property type="entry name" value="Succ_DH/fumarate_Rdtase_cat_sf"/>
</dbReference>
<evidence type="ECO:0000313" key="8">
    <source>
        <dbReference type="Proteomes" id="UP001320544"/>
    </source>
</evidence>
<evidence type="ECO:0000256" key="3">
    <source>
        <dbReference type="ARBA" id="ARBA00022827"/>
    </source>
</evidence>
<dbReference type="Pfam" id="PF00890">
    <property type="entry name" value="FAD_binding_2"/>
    <property type="match status" value="1"/>
</dbReference>
<sequence>MSSIEMNRRQFVSIAGIGAGALAAMGLMGCQAPKAQAGDESNGKEESASWLGEAPEIAEDQIVKTETTDLLIVGAGNAGMVAAATAADLDMDFLLCDKAGAVQATRHFAGAIDSKWQKEAGVETDKGKLLNELTRYASGKCSQDVWKVWINESGETFEYVHDIMAAAGMDIYLDTDGYDHPTGGTDFYVPPQQHMWYLPDVADAAPPALWGNASAEAGFSRNKVLADYIASKGNEIAFGYTLAKLVREEGGRVTGAIFETRDGYVQVNATKGVLLATGGYAANPVMLEALSPAVLESCTAIDKMPNCTGDGIKAGIWIGARMDAESAPMIFDRGAVLPGVDCGLVGEGMDADFPSVCSENVLGSLPFLKINRHGKRFFNESAPYDWCANASANQPGGVWCSVFDANIAADAARFQVVGCAKIASQLLQSASPEEAVSAFPGGQQLLEQGAFFKADTLEELADLLEVPKDSFLATVDRYNELYDKQDDEDYGKEAFRLSGIQTPPFYGCWFGGSILTTLDGLKINADMQVLDQSLEPIPGLYAAGDCSGSMFSGNYPEYLVGCAVGRTMTEGRHAVRYINENE</sequence>
<accession>A0ABN6MIW5</accession>
<keyword evidence="2" id="KW-0285">Flavoprotein</keyword>
<evidence type="ECO:0000256" key="2">
    <source>
        <dbReference type="ARBA" id="ARBA00022630"/>
    </source>
</evidence>
<feature type="domain" description="FAD-dependent oxidoreductase 2 FAD-binding" evidence="6">
    <location>
        <begin position="69"/>
        <end position="556"/>
    </location>
</feature>
<keyword evidence="4" id="KW-0560">Oxidoreductase</keyword>
<dbReference type="PRINTS" id="PR00411">
    <property type="entry name" value="PNDRDTASEI"/>
</dbReference>
<keyword evidence="8" id="KW-1185">Reference proteome</keyword>
<evidence type="ECO:0000256" key="5">
    <source>
        <dbReference type="SAM" id="MobiDB-lite"/>
    </source>
</evidence>
<dbReference type="EMBL" id="AP025564">
    <property type="protein sequence ID" value="BDE97915.1"/>
    <property type="molecule type" value="Genomic_DNA"/>
</dbReference>
<dbReference type="PROSITE" id="PS51318">
    <property type="entry name" value="TAT"/>
    <property type="match status" value="1"/>
</dbReference>
<name>A0ABN6MIW5_9ACTN</name>
<feature type="region of interest" description="Disordered" evidence="5">
    <location>
        <begin position="33"/>
        <end position="52"/>
    </location>
</feature>
<gene>
    <name evidence="7" type="ORF">CE91St30_32480</name>
</gene>
<comment type="cofactor">
    <cofactor evidence="1">
        <name>FAD</name>
        <dbReference type="ChEBI" id="CHEBI:57692"/>
    </cofactor>
</comment>
<dbReference type="PANTHER" id="PTHR43400">
    <property type="entry name" value="FUMARATE REDUCTASE"/>
    <property type="match status" value="1"/>
</dbReference>
<dbReference type="InterPro" id="IPR036188">
    <property type="entry name" value="FAD/NAD-bd_sf"/>
</dbReference>